<keyword evidence="4" id="KW-0132">Cell division</keyword>
<dbReference type="KEGG" id="nam:NAMH_0518"/>
<dbReference type="eggNOG" id="COG2884">
    <property type="taxonomic scope" value="Bacteria"/>
</dbReference>
<reference evidence="4 5" key="1">
    <citation type="journal article" date="2009" name="PLoS Genet.">
        <title>Adaptations to submarine hydrothermal environments exemplified by the genome of Nautilia profundicola.</title>
        <authorList>
            <person name="Campbell B.J."/>
            <person name="Smith J.L."/>
            <person name="Hanson T.E."/>
            <person name="Klotz M.G."/>
            <person name="Stein L.Y."/>
            <person name="Lee C.K."/>
            <person name="Wu D."/>
            <person name="Robinson J.M."/>
            <person name="Khouri H.M."/>
            <person name="Eisen J.A."/>
            <person name="Cary S.C."/>
        </authorList>
    </citation>
    <scope>NUCLEOTIDE SEQUENCE [LARGE SCALE GENOMIC DNA]</scope>
    <source>
        <strain evidence="5">ATCC BAA-1463 / DSM 18972 / AmH</strain>
    </source>
</reference>
<dbReference type="Gene3D" id="3.40.50.300">
    <property type="entry name" value="P-loop containing nucleotide triphosphate hydrolases"/>
    <property type="match status" value="1"/>
</dbReference>
<evidence type="ECO:0000256" key="2">
    <source>
        <dbReference type="ARBA" id="ARBA00022840"/>
    </source>
</evidence>
<accession>B9L8H8</accession>
<dbReference type="GO" id="GO:0016887">
    <property type="term" value="F:ATP hydrolysis activity"/>
    <property type="evidence" value="ECO:0007669"/>
    <property type="project" value="InterPro"/>
</dbReference>
<evidence type="ECO:0000313" key="5">
    <source>
        <dbReference type="Proteomes" id="UP000000448"/>
    </source>
</evidence>
<organism evidence="4 5">
    <name type="scientific">Nautilia profundicola (strain ATCC BAA-1463 / DSM 18972 / AmH)</name>
    <dbReference type="NCBI Taxonomy" id="598659"/>
    <lineage>
        <taxon>Bacteria</taxon>
        <taxon>Pseudomonadati</taxon>
        <taxon>Campylobacterota</taxon>
        <taxon>Epsilonproteobacteria</taxon>
        <taxon>Nautiliales</taxon>
        <taxon>Nautiliaceae</taxon>
        <taxon>Nautilia</taxon>
    </lineage>
</organism>
<name>B9L8H8_NAUPA</name>
<feature type="domain" description="ABC transporter" evidence="3">
    <location>
        <begin position="5"/>
        <end position="221"/>
    </location>
</feature>
<gene>
    <name evidence="4" type="ordered locus">NAMH_0518</name>
</gene>
<evidence type="ECO:0000313" key="4">
    <source>
        <dbReference type="EMBL" id="ACM93556.1"/>
    </source>
</evidence>
<dbReference type="GO" id="GO:0051301">
    <property type="term" value="P:cell division"/>
    <property type="evidence" value="ECO:0007669"/>
    <property type="project" value="UniProtKB-KW"/>
</dbReference>
<dbReference type="GO" id="GO:0005524">
    <property type="term" value="F:ATP binding"/>
    <property type="evidence" value="ECO:0007669"/>
    <property type="project" value="UniProtKB-KW"/>
</dbReference>
<keyword evidence="1" id="KW-0547">Nucleotide-binding</keyword>
<protein>
    <submittedName>
        <fullName evidence="4">Cell division protein ftse</fullName>
    </submittedName>
</protein>
<dbReference type="PANTHER" id="PTHR24220:SF86">
    <property type="entry name" value="ABC TRANSPORTER ABCH.1"/>
    <property type="match status" value="1"/>
</dbReference>
<keyword evidence="2" id="KW-0067">ATP-binding</keyword>
<proteinExistence type="predicted"/>
<dbReference type="AlphaFoldDB" id="B9L8H8"/>
<keyword evidence="5" id="KW-1185">Reference proteome</keyword>
<dbReference type="OrthoDB" id="9814623at2"/>
<dbReference type="Pfam" id="PF00005">
    <property type="entry name" value="ABC_tran"/>
    <property type="match status" value="1"/>
</dbReference>
<dbReference type="SMART" id="SM00382">
    <property type="entry name" value="AAA"/>
    <property type="match status" value="1"/>
</dbReference>
<dbReference type="Proteomes" id="UP000000448">
    <property type="component" value="Chromosome"/>
</dbReference>
<dbReference type="GO" id="GO:0022857">
    <property type="term" value="F:transmembrane transporter activity"/>
    <property type="evidence" value="ECO:0007669"/>
    <property type="project" value="TreeGrafter"/>
</dbReference>
<dbReference type="STRING" id="598659.NAMH_0518"/>
<dbReference type="InterPro" id="IPR003593">
    <property type="entry name" value="AAA+_ATPase"/>
</dbReference>
<dbReference type="RefSeq" id="WP_015902608.1">
    <property type="nucleotide sequence ID" value="NC_012115.1"/>
</dbReference>
<dbReference type="InterPro" id="IPR003439">
    <property type="entry name" value="ABC_transporter-like_ATP-bd"/>
</dbReference>
<dbReference type="InterPro" id="IPR015854">
    <property type="entry name" value="ABC_transpr_LolD-like"/>
</dbReference>
<evidence type="ECO:0000256" key="1">
    <source>
        <dbReference type="ARBA" id="ARBA00022741"/>
    </source>
</evidence>
<dbReference type="InterPro" id="IPR017871">
    <property type="entry name" value="ABC_transporter-like_CS"/>
</dbReference>
<evidence type="ECO:0000259" key="3">
    <source>
        <dbReference type="PROSITE" id="PS50893"/>
    </source>
</evidence>
<dbReference type="PROSITE" id="PS50893">
    <property type="entry name" value="ABC_TRANSPORTER_2"/>
    <property type="match status" value="1"/>
</dbReference>
<dbReference type="HOGENOM" id="CLU_000604_1_22_7"/>
<dbReference type="SUPFAM" id="SSF52540">
    <property type="entry name" value="P-loop containing nucleoside triphosphate hydrolases"/>
    <property type="match status" value="1"/>
</dbReference>
<dbReference type="GO" id="GO:0005886">
    <property type="term" value="C:plasma membrane"/>
    <property type="evidence" value="ECO:0007669"/>
    <property type="project" value="TreeGrafter"/>
</dbReference>
<dbReference type="InterPro" id="IPR027417">
    <property type="entry name" value="P-loop_NTPase"/>
</dbReference>
<dbReference type="PROSITE" id="PS00211">
    <property type="entry name" value="ABC_TRANSPORTER_1"/>
    <property type="match status" value="1"/>
</dbReference>
<dbReference type="PANTHER" id="PTHR24220">
    <property type="entry name" value="IMPORT ATP-BINDING PROTEIN"/>
    <property type="match status" value="1"/>
</dbReference>
<sequence length="222" mass="24962">MGVLVEAKSLYVGYKNEPIIRNANFKIYTKDFVFLTGVSGSGKTTIIKSLYGEVPVLKGSLNVGGIELNKIRKSKLSYLRKYLGVVFQDYKLIPEWTILKNVMLPMLIAGIDKKTAEEEAMKLLNKVKLSHKLDKFPAELSGGEQQRAAIARAIIHDPVMILADEPISGLDEYSANLVMELFIMANREKDITIMIASHSLPQTFNINYRQIHLEKGQVYELS</sequence>
<dbReference type="EMBL" id="CP001279">
    <property type="protein sequence ID" value="ACM93556.1"/>
    <property type="molecule type" value="Genomic_DNA"/>
</dbReference>
<keyword evidence="4" id="KW-0131">Cell cycle</keyword>